<feature type="domain" description="DUF4097" evidence="1">
    <location>
        <begin position="20"/>
        <end position="217"/>
    </location>
</feature>
<accession>A0A1J7C141</accession>
<dbReference type="EMBL" id="MLCF01000002">
    <property type="protein sequence ID" value="OIV39449.1"/>
    <property type="molecule type" value="Genomic_DNA"/>
</dbReference>
<dbReference type="OrthoDB" id="3252095at2"/>
<protein>
    <recommendedName>
        <fullName evidence="1">DUF4097 domain-containing protein</fullName>
    </recommendedName>
</protein>
<dbReference type="Pfam" id="PF13349">
    <property type="entry name" value="DUF4097"/>
    <property type="match status" value="1"/>
</dbReference>
<organism evidence="2 3">
    <name type="scientific">Mangrovactinospora gilvigrisea</name>
    <dbReference type="NCBI Taxonomy" id="1428644"/>
    <lineage>
        <taxon>Bacteria</taxon>
        <taxon>Bacillati</taxon>
        <taxon>Actinomycetota</taxon>
        <taxon>Actinomycetes</taxon>
        <taxon>Kitasatosporales</taxon>
        <taxon>Streptomycetaceae</taxon>
        <taxon>Mangrovactinospora</taxon>
    </lineage>
</organism>
<reference evidence="2 3" key="1">
    <citation type="submission" date="2016-10" db="EMBL/GenBank/DDBJ databases">
        <title>Genome sequence of Streptomyces gilvigriseus MUSC 26.</title>
        <authorList>
            <person name="Lee L.-H."/>
            <person name="Ser H.-L."/>
        </authorList>
    </citation>
    <scope>NUCLEOTIDE SEQUENCE [LARGE SCALE GENOMIC DNA]</scope>
    <source>
        <strain evidence="2 3">MUSC 26</strain>
    </source>
</reference>
<evidence type="ECO:0000313" key="2">
    <source>
        <dbReference type="EMBL" id="OIV39449.1"/>
    </source>
</evidence>
<dbReference type="AlphaFoldDB" id="A0A1J7C141"/>
<dbReference type="InterPro" id="IPR025164">
    <property type="entry name" value="Toastrack_DUF4097"/>
</dbReference>
<comment type="caution">
    <text evidence="2">The sequence shown here is derived from an EMBL/GenBank/DDBJ whole genome shotgun (WGS) entry which is preliminary data.</text>
</comment>
<gene>
    <name evidence="2" type="ORF">BIV57_01030</name>
</gene>
<keyword evidence="3" id="KW-1185">Reference proteome</keyword>
<evidence type="ECO:0000313" key="3">
    <source>
        <dbReference type="Proteomes" id="UP000243342"/>
    </source>
</evidence>
<name>A0A1J7C141_9ACTN</name>
<proteinExistence type="predicted"/>
<dbReference type="RefSeq" id="WP_071654652.1">
    <property type="nucleotide sequence ID" value="NZ_MLCF01000002.1"/>
</dbReference>
<evidence type="ECO:0000259" key="1">
    <source>
        <dbReference type="Pfam" id="PF13349"/>
    </source>
</evidence>
<dbReference type="Proteomes" id="UP000243342">
    <property type="component" value="Unassembled WGS sequence"/>
</dbReference>
<sequence length="220" mass="21386">MPNFATPAPIATVMNLPAGSVRVVAGDRAETTVAITPADPGKSRDVKAAEQTTAVLADGVLRIDGPAKNQYFGPTGAIQAVIELPAGSAVEVKASSVQLTTEGALGAVTVATDHGDLNVAAAATAQLATTAGSVTVGQLADGGEIRTSSGSITVTQAAGGALTLRTDSGAITVGAAAGVSASLDASTSNGRVSNALKNDGSTQLAIHATTANGDITATSH</sequence>
<dbReference type="STRING" id="1428644.BIV57_01030"/>